<dbReference type="InterPro" id="IPR036412">
    <property type="entry name" value="HAD-like_sf"/>
</dbReference>
<protein>
    <submittedName>
        <fullName evidence="1">HAD family phosphatase</fullName>
    </submittedName>
</protein>
<gene>
    <name evidence="1" type="ORF">HF526_13455</name>
</gene>
<accession>A0ABX1SB28</accession>
<comment type="caution">
    <text evidence="1">The sequence shown here is derived from an EMBL/GenBank/DDBJ whole genome shotgun (WGS) entry which is preliminary data.</text>
</comment>
<reference evidence="1 2" key="1">
    <citation type="submission" date="2020-04" db="EMBL/GenBank/DDBJ databases">
        <authorList>
            <person name="Klaysubun C."/>
            <person name="Duangmal K."/>
            <person name="Lipun K."/>
        </authorList>
    </citation>
    <scope>NUCLEOTIDE SEQUENCE [LARGE SCALE GENOMIC DNA]</scope>
    <source>
        <strain evidence="1 2">K10HN5</strain>
    </source>
</reference>
<dbReference type="SUPFAM" id="SSF56784">
    <property type="entry name" value="HAD-like"/>
    <property type="match status" value="1"/>
</dbReference>
<organism evidence="1 2">
    <name type="scientific">Pseudonocardia acidicola</name>
    <dbReference type="NCBI Taxonomy" id="2724939"/>
    <lineage>
        <taxon>Bacteria</taxon>
        <taxon>Bacillati</taxon>
        <taxon>Actinomycetota</taxon>
        <taxon>Actinomycetes</taxon>
        <taxon>Pseudonocardiales</taxon>
        <taxon>Pseudonocardiaceae</taxon>
        <taxon>Pseudonocardia</taxon>
    </lineage>
</organism>
<dbReference type="InterPro" id="IPR023198">
    <property type="entry name" value="PGP-like_dom2"/>
</dbReference>
<dbReference type="Pfam" id="PF00702">
    <property type="entry name" value="Hydrolase"/>
    <property type="match status" value="1"/>
</dbReference>
<keyword evidence="2" id="KW-1185">Reference proteome</keyword>
<evidence type="ECO:0000313" key="2">
    <source>
        <dbReference type="Proteomes" id="UP000820669"/>
    </source>
</evidence>
<evidence type="ECO:0000313" key="1">
    <source>
        <dbReference type="EMBL" id="NMH98310.1"/>
    </source>
</evidence>
<sequence>MPGDAMAAVVFDLDGVLVESEELWDEVRRGLAAEAALSWPAEATQAMQGMSTPEWSAYLTGVVGVPGRPEEVAATVVDRMVARYASGLPLLPGAVEVVERLGSRWPLGLASSSPRRLIDIVLERAGLAG</sequence>
<dbReference type="Proteomes" id="UP000820669">
    <property type="component" value="Unassembled WGS sequence"/>
</dbReference>
<dbReference type="EMBL" id="JAAXLA010000021">
    <property type="protein sequence ID" value="NMH98310.1"/>
    <property type="molecule type" value="Genomic_DNA"/>
</dbReference>
<dbReference type="Gene3D" id="3.40.50.1000">
    <property type="entry name" value="HAD superfamily/HAD-like"/>
    <property type="match status" value="1"/>
</dbReference>
<proteinExistence type="predicted"/>
<dbReference type="Gene3D" id="1.10.150.240">
    <property type="entry name" value="Putative phosphatase, domain 2"/>
    <property type="match status" value="1"/>
</dbReference>
<dbReference type="InterPro" id="IPR023214">
    <property type="entry name" value="HAD_sf"/>
</dbReference>
<dbReference type="PANTHER" id="PTHR18901">
    <property type="entry name" value="2-DEOXYGLUCOSE-6-PHOSPHATE PHOSPHATASE 2"/>
    <property type="match status" value="1"/>
</dbReference>
<dbReference type="RefSeq" id="WP_169381756.1">
    <property type="nucleotide sequence ID" value="NZ_JAAXLA010000021.1"/>
</dbReference>
<dbReference type="PANTHER" id="PTHR18901:SF38">
    <property type="entry name" value="PSEUDOURIDINE-5'-PHOSPHATASE"/>
    <property type="match status" value="1"/>
</dbReference>
<name>A0ABX1SB28_9PSEU</name>